<dbReference type="GO" id="GO:0005886">
    <property type="term" value="C:plasma membrane"/>
    <property type="evidence" value="ECO:0007669"/>
    <property type="project" value="UniProtKB-SubCell"/>
</dbReference>
<keyword evidence="6" id="KW-0145">Chemotaxis</keyword>
<dbReference type="AlphaFoldDB" id="A0A5C1YKU6"/>
<feature type="compositionally biased region" description="Basic and acidic residues" evidence="11">
    <location>
        <begin position="121"/>
        <end position="135"/>
    </location>
</feature>
<evidence type="ECO:0000256" key="5">
    <source>
        <dbReference type="ARBA" id="ARBA00022475"/>
    </source>
</evidence>
<dbReference type="GO" id="GO:0006935">
    <property type="term" value="P:chemotaxis"/>
    <property type="evidence" value="ECO:0007669"/>
    <property type="project" value="UniProtKB-KW"/>
</dbReference>
<keyword evidence="5" id="KW-1003">Cell membrane</keyword>
<evidence type="ECO:0000256" key="9">
    <source>
        <dbReference type="ARBA" id="ARBA00023136"/>
    </source>
</evidence>
<evidence type="ECO:0000256" key="3">
    <source>
        <dbReference type="ARBA" id="ARBA00020392"/>
    </source>
</evidence>
<proteinExistence type="inferred from homology"/>
<dbReference type="RefSeq" id="WP_149278584.1">
    <property type="nucleotide sequence ID" value="NZ_CP043506.1"/>
</dbReference>
<evidence type="ECO:0000256" key="6">
    <source>
        <dbReference type="ARBA" id="ARBA00022500"/>
    </source>
</evidence>
<feature type="region of interest" description="Disordered" evidence="11">
    <location>
        <begin position="121"/>
        <end position="142"/>
    </location>
</feature>
<gene>
    <name evidence="12" type="ORF">FLP30_03345</name>
</gene>
<keyword evidence="4" id="KW-0813">Transport</keyword>
<evidence type="ECO:0000256" key="1">
    <source>
        <dbReference type="ARBA" id="ARBA00004413"/>
    </source>
</evidence>
<protein>
    <recommendedName>
        <fullName evidence="3">Flagellar FliJ protein</fullName>
    </recommendedName>
</protein>
<keyword evidence="13" id="KW-1185">Reference proteome</keyword>
<sequence>MSNPRTRALQALIRLRKTEVEQARSAMAAALAHEQAAIDHTEAQRARIVSERAAIDSGGATMDDFRSWFPLGREAVQKALMQQHSAEAETEQARKVLMEANGALKAAETLLETRLKEEKDLRERREMAEIDDLSRRNRMATP</sequence>
<name>A0A5C1YKU6_9PROT</name>
<evidence type="ECO:0000313" key="13">
    <source>
        <dbReference type="Proteomes" id="UP000324536"/>
    </source>
</evidence>
<dbReference type="Proteomes" id="UP000324536">
    <property type="component" value="Chromosome"/>
</dbReference>
<dbReference type="GO" id="GO:0044781">
    <property type="term" value="P:bacterial-type flagellum organization"/>
    <property type="evidence" value="ECO:0007669"/>
    <property type="project" value="UniProtKB-KW"/>
</dbReference>
<evidence type="ECO:0000256" key="10">
    <source>
        <dbReference type="ARBA" id="ARBA00023225"/>
    </source>
</evidence>
<dbReference type="InterPro" id="IPR053716">
    <property type="entry name" value="Flag_assembly_chemotaxis_eff"/>
</dbReference>
<dbReference type="OrthoDB" id="7226076at2"/>
<comment type="similarity">
    <text evidence="2">Belongs to the FliJ family.</text>
</comment>
<dbReference type="GO" id="GO:0009288">
    <property type="term" value="C:bacterial-type flagellum"/>
    <property type="evidence" value="ECO:0007669"/>
    <property type="project" value="InterPro"/>
</dbReference>
<reference evidence="12 13" key="1">
    <citation type="submission" date="2019-09" db="EMBL/GenBank/DDBJ databases">
        <title>Genome sequencing of strain KACC 21233.</title>
        <authorList>
            <person name="Heo J."/>
            <person name="Kim S.-J."/>
            <person name="Kim J.-S."/>
            <person name="Hong S.-B."/>
            <person name="Kwon S.-W."/>
        </authorList>
    </citation>
    <scope>NUCLEOTIDE SEQUENCE [LARGE SCALE GENOMIC DNA]</scope>
    <source>
        <strain evidence="12 13">KACC 21233</strain>
    </source>
</reference>
<dbReference type="GO" id="GO:0071973">
    <property type="term" value="P:bacterial-type flagellum-dependent cell motility"/>
    <property type="evidence" value="ECO:0007669"/>
    <property type="project" value="InterPro"/>
</dbReference>
<organism evidence="12 13">
    <name type="scientific">Acetobacter vaccinii</name>
    <dbReference type="NCBI Taxonomy" id="2592655"/>
    <lineage>
        <taxon>Bacteria</taxon>
        <taxon>Pseudomonadati</taxon>
        <taxon>Pseudomonadota</taxon>
        <taxon>Alphaproteobacteria</taxon>
        <taxon>Acetobacterales</taxon>
        <taxon>Acetobacteraceae</taxon>
        <taxon>Acetobacter</taxon>
    </lineage>
</organism>
<dbReference type="KEGG" id="acek:FLP30_03345"/>
<comment type="subcellular location">
    <subcellularLocation>
        <location evidence="1">Cell membrane</location>
        <topology evidence="1">Peripheral membrane protein</topology>
        <orientation evidence="1">Cytoplasmic side</orientation>
    </subcellularLocation>
</comment>
<dbReference type="GO" id="GO:0015031">
    <property type="term" value="P:protein transport"/>
    <property type="evidence" value="ECO:0007669"/>
    <property type="project" value="UniProtKB-KW"/>
</dbReference>
<evidence type="ECO:0000256" key="8">
    <source>
        <dbReference type="ARBA" id="ARBA00022927"/>
    </source>
</evidence>
<accession>A0A5C1YKU6</accession>
<keyword evidence="7" id="KW-1005">Bacterial flagellum biogenesis</keyword>
<keyword evidence="10" id="KW-1006">Bacterial flagellum protein export</keyword>
<dbReference type="Gene3D" id="1.10.287.1700">
    <property type="match status" value="1"/>
</dbReference>
<dbReference type="EMBL" id="CP043506">
    <property type="protein sequence ID" value="QEO16904.1"/>
    <property type="molecule type" value="Genomic_DNA"/>
</dbReference>
<evidence type="ECO:0000256" key="2">
    <source>
        <dbReference type="ARBA" id="ARBA00010004"/>
    </source>
</evidence>
<keyword evidence="8" id="KW-0653">Protein transport</keyword>
<dbReference type="Pfam" id="PF02050">
    <property type="entry name" value="FliJ"/>
    <property type="match status" value="1"/>
</dbReference>
<keyword evidence="9" id="KW-0472">Membrane</keyword>
<evidence type="ECO:0000256" key="4">
    <source>
        <dbReference type="ARBA" id="ARBA00022448"/>
    </source>
</evidence>
<evidence type="ECO:0000256" key="11">
    <source>
        <dbReference type="SAM" id="MobiDB-lite"/>
    </source>
</evidence>
<evidence type="ECO:0000256" key="7">
    <source>
        <dbReference type="ARBA" id="ARBA00022795"/>
    </source>
</evidence>
<evidence type="ECO:0000313" key="12">
    <source>
        <dbReference type="EMBL" id="QEO16904.1"/>
    </source>
</evidence>
<dbReference type="InterPro" id="IPR012823">
    <property type="entry name" value="Flagell_FliJ"/>
</dbReference>